<reference evidence="2" key="1">
    <citation type="submission" date="2020-04" db="EMBL/GenBank/DDBJ databases">
        <title>Draft genome resource of the tomato pathogen Pseudocercospora fuligena.</title>
        <authorList>
            <person name="Zaccaron A."/>
        </authorList>
    </citation>
    <scope>NUCLEOTIDE SEQUENCE</scope>
    <source>
        <strain evidence="2">PF001</strain>
    </source>
</reference>
<dbReference type="PANTHER" id="PTHR13520:SF0">
    <property type="entry name" value="RAD50-INTERACTING PROTEIN 1"/>
    <property type="match status" value="1"/>
</dbReference>
<proteinExistence type="predicted"/>
<accession>A0A8H6RKQ5</accession>
<protein>
    <submittedName>
        <fullName evidence="2">RAD50-interacting protein 1</fullName>
    </submittedName>
</protein>
<dbReference type="InterPro" id="IPR042044">
    <property type="entry name" value="EXOC6PINT-1/Sec15/Tip20_C_dom2"/>
</dbReference>
<sequence length="876" mass="98938">MRISLVQPIGKVKPRQDSLFPVLKIHDEHLARALEFSIFERDTHLSGFDLLGGIAETMDSRVQDYLDDKLQSAADLESLDSLLANVREQQTLLKKQLDDARREHDEAQSEAQQHADSIQRNAHEFQAEQEDIDRRLLIVTQSETSDDAVQKFDESMERLRKLEVATEYVELLKEVDALRQDSESKLGKDDDAALTPYQRLQQLTASLKALQEAAEGAAPHLLDHINRVVQGLGDTIRRAFSQNLERMLQKDKLNWPKSSGIVPAALEKDWMINIGRLLDLQKRDLEAEEQSLGKDRRTDPSPLLPFEVLVHPLQQRFDYHFSGNKPTNRLDKPEYFLNHITDLVAQYSDFVQDNIQPILLKHFRRSDLAFTPAYIDATSALITALLPMVRKKLDSVANQVASQPALLSHLVQEVISFDNVLKDSYSYAPSSPSANWSGLSFYLLDTRGYFQRWLDAERDFALSRYQAILEAPDAGEIDFDGAGADTTKPSKAALRLNDLLETITERYRDLSSYTQRIDFLIDIQIKIFDTYHQRLQDALDAYLSLTSTIGRAVHTGLTKEELAEFQGVKGLDRICRIFGSADYLERAMRDWSDDVFFIELWAELDYRHKNRDSGIGQLGNWQEIQQKTSSALGSETDGGLEGALFDETANSYRRLRTRAEKVLVDAIRYDVQNVLKTYSAVSTWASLSSSANSDAVSAELDPTLNLLSEYFGFLRKALGKAPLRRVARQICHAIDDYLFRYVLHGKSHFSTAGATQLTTDLRALCSTIDRYVGPGQAQIGMQRLLEGVTLLSLPVRGEIHRVQASSSGDDDASAWDEDDDGAEKEESGGKMSLFQAERLVFMDNESARHALEQLGLETLSEQDARSVLRQRVEISS</sequence>
<dbReference type="EMBL" id="JABCIY010000091">
    <property type="protein sequence ID" value="KAF7193254.1"/>
    <property type="molecule type" value="Genomic_DNA"/>
</dbReference>
<dbReference type="GO" id="GO:0060628">
    <property type="term" value="P:regulation of ER to Golgi vesicle-mediated transport"/>
    <property type="evidence" value="ECO:0007669"/>
    <property type="project" value="TreeGrafter"/>
</dbReference>
<feature type="compositionally biased region" description="Basic and acidic residues" evidence="1">
    <location>
        <begin position="97"/>
        <end position="107"/>
    </location>
</feature>
<gene>
    <name evidence="2" type="ORF">HII31_05480</name>
</gene>
<name>A0A8H6RKQ5_9PEZI</name>
<dbReference type="Proteomes" id="UP000660729">
    <property type="component" value="Unassembled WGS sequence"/>
</dbReference>
<feature type="compositionally biased region" description="Acidic residues" evidence="1">
    <location>
        <begin position="808"/>
        <end position="823"/>
    </location>
</feature>
<dbReference type="Gene3D" id="1.20.58.1420">
    <property type="entry name" value="Dsl1p vesicle tethering complex, Tip20p subunit, domain B"/>
    <property type="match status" value="1"/>
</dbReference>
<comment type="caution">
    <text evidence="2">The sequence shown here is derived from an EMBL/GenBank/DDBJ whole genome shotgun (WGS) entry which is preliminary data.</text>
</comment>
<evidence type="ECO:0000313" key="3">
    <source>
        <dbReference type="Proteomes" id="UP000660729"/>
    </source>
</evidence>
<dbReference type="Gene3D" id="1.20.58.670">
    <property type="entry name" value="Dsl1p vesicle tethering complex, Tip20p subunit, domain D"/>
    <property type="match status" value="1"/>
</dbReference>
<evidence type="ECO:0000256" key="1">
    <source>
        <dbReference type="SAM" id="MobiDB-lite"/>
    </source>
</evidence>
<dbReference type="PANTHER" id="PTHR13520">
    <property type="entry name" value="RAD50-INTERACTING PROTEIN 1 RINT-1"/>
    <property type="match status" value="1"/>
</dbReference>
<organism evidence="2 3">
    <name type="scientific">Pseudocercospora fuligena</name>
    <dbReference type="NCBI Taxonomy" id="685502"/>
    <lineage>
        <taxon>Eukaryota</taxon>
        <taxon>Fungi</taxon>
        <taxon>Dikarya</taxon>
        <taxon>Ascomycota</taxon>
        <taxon>Pezizomycotina</taxon>
        <taxon>Dothideomycetes</taxon>
        <taxon>Dothideomycetidae</taxon>
        <taxon>Mycosphaerellales</taxon>
        <taxon>Mycosphaerellaceae</taxon>
        <taxon>Pseudocercospora</taxon>
    </lineage>
</organism>
<feature type="region of interest" description="Disordered" evidence="1">
    <location>
        <begin position="97"/>
        <end position="117"/>
    </location>
</feature>
<dbReference type="PROSITE" id="PS51386">
    <property type="entry name" value="RINT1_TIP20"/>
    <property type="match status" value="1"/>
</dbReference>
<dbReference type="InterPro" id="IPR042042">
    <property type="entry name" value="Tip20p_domB"/>
</dbReference>
<evidence type="ECO:0000313" key="2">
    <source>
        <dbReference type="EMBL" id="KAF7193254.1"/>
    </source>
</evidence>
<dbReference type="Pfam" id="PF04437">
    <property type="entry name" value="RINT1_TIP1"/>
    <property type="match status" value="1"/>
</dbReference>
<dbReference type="InterPro" id="IPR007528">
    <property type="entry name" value="RINT1_Tip20"/>
</dbReference>
<dbReference type="GO" id="GO:0070939">
    <property type="term" value="C:Dsl1/NZR complex"/>
    <property type="evidence" value="ECO:0007669"/>
    <property type="project" value="InterPro"/>
</dbReference>
<keyword evidence="3" id="KW-1185">Reference proteome</keyword>
<dbReference type="AlphaFoldDB" id="A0A8H6RKQ5"/>
<dbReference type="GO" id="GO:0006888">
    <property type="term" value="P:endoplasmic reticulum to Golgi vesicle-mediated transport"/>
    <property type="evidence" value="ECO:0007669"/>
    <property type="project" value="InterPro"/>
</dbReference>
<dbReference type="OrthoDB" id="2189254at2759"/>
<dbReference type="GO" id="GO:0006890">
    <property type="term" value="P:retrograde vesicle-mediated transport, Golgi to endoplasmic reticulum"/>
    <property type="evidence" value="ECO:0007669"/>
    <property type="project" value="InterPro"/>
</dbReference>
<feature type="region of interest" description="Disordered" evidence="1">
    <location>
        <begin position="802"/>
        <end position="831"/>
    </location>
</feature>